<evidence type="ECO:0000256" key="1">
    <source>
        <dbReference type="SAM" id="SignalP"/>
    </source>
</evidence>
<dbReference type="InterPro" id="IPR008979">
    <property type="entry name" value="Galactose-bd-like_sf"/>
</dbReference>
<sequence length="804" mass="90443">MTFSHRFQYIIICLLAVLLPAQAFAANDLELYTYKLTESTSAYQLWTAPPSHRVFKDESIPTENGSGVKVYAAKKEFEPFLVIVQPATSGPVNISVSNFGTGISAEIYQVKYVPITQATDNLGKTGPYPDPLWPVENGATVQLTAGENTAFWISLAVDGDTTAGNYPGTVTISRTSVPVNLHVFDFALPADPLVKSQMNFSHNTILDTYGVSGFGAEYWAYVDAMKQYFIDHRLTPKSALWSGGLTSSGGAPYIDYDCDTATLSDPHGIWGFEEPAARYLDGTGLMDGTFADPFNDGIGFPSFMAMTFQSNDASADQRPSTFCGLSRGAGDWYTVDNPTSAFNLKWFEYISSIQSYLNTMGYLDKAYYYFANEPQDQADYDAVAWYSRYLKQAAPNLKLMVSENPRSEIYEHADYVEDGQIDIWLPVLNEYDPAISWNREKEHGEESWVYFLHGTRPPYFNPITLDHPGIESKFTGWFLWKYRVRGIAYYSLNNWSKNPWTAPLNDGHNGDLFMLYPPSEDNTPISFGSNNHRFVPSIRFELMRDSLEDYAYLYILNNSSRPEVDVANPADSQVNKIITGLTSYTRSDEFLYNLRRLIGLKNGGEIAEIPDIKPPPVHPRAEGEPGDYFINFQEVTGYPLADPLIVDGKEYMKIGWNTYDAGLGYGWYGDMDHVMYRYISNGPDELRKSIIYDDWGRQKTFEFDLPNGSYTVTASVGWQDKTYSRQYISIEGVNFINDEATTPAVPYLVRSHEVTVSDNKLTMAMGIFDEYTMLNYLDIEAIAPSSTPPKVMPLLYLLLLGGDN</sequence>
<organism evidence="3">
    <name type="scientific">Candidatus Electrothrix aestuarii</name>
    <dbReference type="NCBI Taxonomy" id="3062594"/>
    <lineage>
        <taxon>Bacteria</taxon>
        <taxon>Pseudomonadati</taxon>
        <taxon>Thermodesulfobacteriota</taxon>
        <taxon>Desulfobulbia</taxon>
        <taxon>Desulfobulbales</taxon>
        <taxon>Desulfobulbaceae</taxon>
        <taxon>Candidatus Electrothrix</taxon>
    </lineage>
</organism>
<feature type="chain" id="PRO_5043672554" evidence="1">
    <location>
        <begin position="26"/>
        <end position="804"/>
    </location>
</feature>
<dbReference type="EMBL" id="CP159373">
    <property type="protein sequence ID" value="XCN74469.1"/>
    <property type="molecule type" value="Genomic_DNA"/>
</dbReference>
<dbReference type="KEGG" id="eaj:Q3M24_06905"/>
<evidence type="ECO:0000313" key="3">
    <source>
        <dbReference type="EMBL" id="XCN74469.1"/>
    </source>
</evidence>
<feature type="domain" description="Glycoside hydrolase 123 catalytic" evidence="2">
    <location>
        <begin position="337"/>
        <end position="555"/>
    </location>
</feature>
<dbReference type="AlphaFoldDB" id="A0AAU8LZ09"/>
<dbReference type="SUPFAM" id="SSF49785">
    <property type="entry name" value="Galactose-binding domain-like"/>
    <property type="match status" value="1"/>
</dbReference>
<name>A0AAU8LZ09_9BACT</name>
<dbReference type="InterPro" id="IPR025150">
    <property type="entry name" value="GH123_cat"/>
</dbReference>
<evidence type="ECO:0000259" key="2">
    <source>
        <dbReference type="Pfam" id="PF13320"/>
    </source>
</evidence>
<gene>
    <name evidence="3" type="ORF">Q3M24_06905</name>
</gene>
<reference evidence="3" key="2">
    <citation type="submission" date="2024-06" db="EMBL/GenBank/DDBJ databases">
        <authorList>
            <person name="Plum-Jensen L.E."/>
            <person name="Schramm A."/>
            <person name="Marshall I.P.G."/>
        </authorList>
    </citation>
    <scope>NUCLEOTIDE SEQUENCE</scope>
    <source>
        <strain evidence="3">Rat1</strain>
    </source>
</reference>
<protein>
    <submittedName>
        <fullName evidence="3">DUF4091 domain-containing protein</fullName>
    </submittedName>
</protein>
<dbReference type="Pfam" id="PF13320">
    <property type="entry name" value="GH123_cat"/>
    <property type="match status" value="1"/>
</dbReference>
<feature type="signal peptide" evidence="1">
    <location>
        <begin position="1"/>
        <end position="25"/>
    </location>
</feature>
<keyword evidence="1" id="KW-0732">Signal</keyword>
<accession>A0AAU8LZ09</accession>
<dbReference type="Gene3D" id="2.60.120.430">
    <property type="entry name" value="Galactose-binding lectin"/>
    <property type="match status" value="1"/>
</dbReference>
<reference evidence="3" key="1">
    <citation type="journal article" date="2024" name="Syst. Appl. Microbiol.">
        <title>First single-strain enrichments of Electrothrix cable bacteria, description of E. aestuarii sp. nov. and E. rattekaaiensis sp. nov., and proposal of a cable bacteria taxonomy following the rules of the SeqCode.</title>
        <authorList>
            <person name="Plum-Jensen L.E."/>
            <person name="Schramm A."/>
            <person name="Marshall I.P.G."/>
        </authorList>
    </citation>
    <scope>NUCLEOTIDE SEQUENCE</scope>
    <source>
        <strain evidence="3">Rat1</strain>
    </source>
</reference>
<proteinExistence type="predicted"/>